<accession>A0A813DAR0</accession>
<name>A0A813DAR0_POLGL</name>
<dbReference type="AlphaFoldDB" id="A0A813DAR0"/>
<dbReference type="Proteomes" id="UP000654075">
    <property type="component" value="Unassembled WGS sequence"/>
</dbReference>
<evidence type="ECO:0000256" key="1">
    <source>
        <dbReference type="SAM" id="MobiDB-lite"/>
    </source>
</evidence>
<dbReference type="EMBL" id="CAJNNV010000542">
    <property type="protein sequence ID" value="CAE8582946.1"/>
    <property type="molecule type" value="Genomic_DNA"/>
</dbReference>
<sequence>MAEEGADNEDVDLFEHLERRKSEATEAAREQAIALLRLQRQAAAAMDKAAACDSRGWDERGSEELTQPPLSFATQPSSEELSQPPSDSAGVPVVAQRATTLQTRPSASAGFPIVAQRATTLQMRPSEPISAGAPIAAPKATTLSDE</sequence>
<keyword evidence="3" id="KW-1185">Reference proteome</keyword>
<comment type="caution">
    <text evidence="2">The sequence shown here is derived from an EMBL/GenBank/DDBJ whole genome shotgun (WGS) entry which is preliminary data.</text>
</comment>
<feature type="region of interest" description="Disordered" evidence="1">
    <location>
        <begin position="52"/>
        <end position="93"/>
    </location>
</feature>
<evidence type="ECO:0000313" key="3">
    <source>
        <dbReference type="Proteomes" id="UP000654075"/>
    </source>
</evidence>
<organism evidence="2 3">
    <name type="scientific">Polarella glacialis</name>
    <name type="common">Dinoflagellate</name>
    <dbReference type="NCBI Taxonomy" id="89957"/>
    <lineage>
        <taxon>Eukaryota</taxon>
        <taxon>Sar</taxon>
        <taxon>Alveolata</taxon>
        <taxon>Dinophyceae</taxon>
        <taxon>Suessiales</taxon>
        <taxon>Suessiaceae</taxon>
        <taxon>Polarella</taxon>
    </lineage>
</organism>
<feature type="region of interest" description="Disordered" evidence="1">
    <location>
        <begin position="122"/>
        <end position="146"/>
    </location>
</feature>
<feature type="compositionally biased region" description="Low complexity" evidence="1">
    <location>
        <begin position="75"/>
        <end position="88"/>
    </location>
</feature>
<feature type="compositionally biased region" description="Polar residues" evidence="1">
    <location>
        <begin position="64"/>
        <end position="74"/>
    </location>
</feature>
<reference evidence="2" key="1">
    <citation type="submission" date="2021-02" db="EMBL/GenBank/DDBJ databases">
        <authorList>
            <person name="Dougan E. K."/>
            <person name="Rhodes N."/>
            <person name="Thang M."/>
            <person name="Chan C."/>
        </authorList>
    </citation>
    <scope>NUCLEOTIDE SEQUENCE</scope>
</reference>
<feature type="non-terminal residue" evidence="2">
    <location>
        <position position="146"/>
    </location>
</feature>
<proteinExistence type="predicted"/>
<evidence type="ECO:0000313" key="2">
    <source>
        <dbReference type="EMBL" id="CAE8582946.1"/>
    </source>
</evidence>
<gene>
    <name evidence="2" type="ORF">PGLA1383_LOCUS1935</name>
</gene>
<protein>
    <submittedName>
        <fullName evidence="2">Uncharacterized protein</fullName>
    </submittedName>
</protein>